<sequence length="90" mass="9976">MEWVEIIEPQSKEHMYANLATGKCVWEPPPGVKIDIYVRSIGRSERGDEAFIALPSRNIQMNGWITTQAGTGVRSRGCSYVYSIAVNTGS</sequence>
<name>A0AAV3ZTN4_9GAST</name>
<organism evidence="1 2">
    <name type="scientific">Plakobranchus ocellatus</name>
    <dbReference type="NCBI Taxonomy" id="259542"/>
    <lineage>
        <taxon>Eukaryota</taxon>
        <taxon>Metazoa</taxon>
        <taxon>Spiralia</taxon>
        <taxon>Lophotrochozoa</taxon>
        <taxon>Mollusca</taxon>
        <taxon>Gastropoda</taxon>
        <taxon>Heterobranchia</taxon>
        <taxon>Euthyneura</taxon>
        <taxon>Panpulmonata</taxon>
        <taxon>Sacoglossa</taxon>
        <taxon>Placobranchoidea</taxon>
        <taxon>Plakobranchidae</taxon>
        <taxon>Plakobranchus</taxon>
    </lineage>
</organism>
<gene>
    <name evidence="1" type="ORF">PoB_002520400</name>
</gene>
<dbReference type="AlphaFoldDB" id="A0AAV3ZTN4"/>
<proteinExistence type="predicted"/>
<dbReference type="Proteomes" id="UP000735302">
    <property type="component" value="Unassembled WGS sequence"/>
</dbReference>
<dbReference type="EMBL" id="BLXT01002861">
    <property type="protein sequence ID" value="GFN98698.1"/>
    <property type="molecule type" value="Genomic_DNA"/>
</dbReference>
<protein>
    <submittedName>
        <fullName evidence="1">Rho GTPase-activating protein 39</fullName>
    </submittedName>
</protein>
<reference evidence="1 2" key="1">
    <citation type="journal article" date="2021" name="Elife">
        <title>Chloroplast acquisition without the gene transfer in kleptoplastic sea slugs, Plakobranchus ocellatus.</title>
        <authorList>
            <person name="Maeda T."/>
            <person name="Takahashi S."/>
            <person name="Yoshida T."/>
            <person name="Shimamura S."/>
            <person name="Takaki Y."/>
            <person name="Nagai Y."/>
            <person name="Toyoda A."/>
            <person name="Suzuki Y."/>
            <person name="Arimoto A."/>
            <person name="Ishii H."/>
            <person name="Satoh N."/>
            <person name="Nishiyama T."/>
            <person name="Hasebe M."/>
            <person name="Maruyama T."/>
            <person name="Minagawa J."/>
            <person name="Obokata J."/>
            <person name="Shigenobu S."/>
        </authorList>
    </citation>
    <scope>NUCLEOTIDE SEQUENCE [LARGE SCALE GENOMIC DNA]</scope>
</reference>
<accession>A0AAV3ZTN4</accession>
<comment type="caution">
    <text evidence="1">The sequence shown here is derived from an EMBL/GenBank/DDBJ whole genome shotgun (WGS) entry which is preliminary data.</text>
</comment>
<evidence type="ECO:0000313" key="2">
    <source>
        <dbReference type="Proteomes" id="UP000735302"/>
    </source>
</evidence>
<evidence type="ECO:0000313" key="1">
    <source>
        <dbReference type="EMBL" id="GFN98698.1"/>
    </source>
</evidence>
<keyword evidence="2" id="KW-1185">Reference proteome</keyword>